<dbReference type="PIRSF" id="PIRSF028520">
    <property type="entry name" value="UCP028520"/>
    <property type="match status" value="1"/>
</dbReference>
<gene>
    <name evidence="4" type="ORF">H9L09_08020</name>
</gene>
<evidence type="ECO:0000256" key="2">
    <source>
        <dbReference type="ARBA" id="ARBA00023315"/>
    </source>
</evidence>
<organism evidence="4 5">
    <name type="scientific">Nocardioides mesophilus</name>
    <dbReference type="NCBI Taxonomy" id="433659"/>
    <lineage>
        <taxon>Bacteria</taxon>
        <taxon>Bacillati</taxon>
        <taxon>Actinomycetota</taxon>
        <taxon>Actinomycetes</taxon>
        <taxon>Propionibacteriales</taxon>
        <taxon>Nocardioidaceae</taxon>
        <taxon>Nocardioides</taxon>
    </lineage>
</organism>
<dbReference type="InterPro" id="IPR000182">
    <property type="entry name" value="GNAT_dom"/>
</dbReference>
<dbReference type="PROSITE" id="PS51186">
    <property type="entry name" value="GNAT"/>
    <property type="match status" value="1"/>
</dbReference>
<proteinExistence type="predicted"/>
<dbReference type="GO" id="GO:0016747">
    <property type="term" value="F:acyltransferase activity, transferring groups other than amino-acyl groups"/>
    <property type="evidence" value="ECO:0007669"/>
    <property type="project" value="InterPro"/>
</dbReference>
<dbReference type="PANTHER" id="PTHR43877">
    <property type="entry name" value="AMINOALKYLPHOSPHONATE N-ACETYLTRANSFERASE-RELATED-RELATED"/>
    <property type="match status" value="1"/>
</dbReference>
<dbReference type="InterPro" id="IPR050832">
    <property type="entry name" value="Bact_Acetyltransf"/>
</dbReference>
<dbReference type="Gene3D" id="3.40.630.30">
    <property type="match status" value="1"/>
</dbReference>
<reference evidence="4 5" key="1">
    <citation type="submission" date="2020-08" db="EMBL/GenBank/DDBJ databases">
        <title>Genome sequence of Nocardioides mesophilus KACC 16243T.</title>
        <authorList>
            <person name="Hyun D.-W."/>
            <person name="Bae J.-W."/>
        </authorList>
    </citation>
    <scope>NUCLEOTIDE SEQUENCE [LARGE SCALE GENOMIC DNA]</scope>
    <source>
        <strain evidence="4 5">KACC 16243</strain>
    </source>
</reference>
<dbReference type="EMBL" id="CP060713">
    <property type="protein sequence ID" value="QNN54275.1"/>
    <property type="molecule type" value="Genomic_DNA"/>
</dbReference>
<evidence type="ECO:0000313" key="5">
    <source>
        <dbReference type="Proteomes" id="UP000515947"/>
    </source>
</evidence>
<dbReference type="AlphaFoldDB" id="A0A7G9RFA0"/>
<name>A0A7G9RFA0_9ACTN</name>
<dbReference type="SUPFAM" id="SSF55729">
    <property type="entry name" value="Acyl-CoA N-acyltransferases (Nat)"/>
    <property type="match status" value="1"/>
</dbReference>
<dbReference type="InterPro" id="IPR016181">
    <property type="entry name" value="Acyl_CoA_acyltransferase"/>
</dbReference>
<evidence type="ECO:0000313" key="4">
    <source>
        <dbReference type="EMBL" id="QNN54275.1"/>
    </source>
</evidence>
<keyword evidence="1 4" id="KW-0808">Transferase</keyword>
<keyword evidence="2" id="KW-0012">Acyltransferase</keyword>
<accession>A0A7G9RFA0</accession>
<evidence type="ECO:0000259" key="3">
    <source>
        <dbReference type="PROSITE" id="PS51186"/>
    </source>
</evidence>
<sequence>MPVLRPMTPDDVPAILALNERNVVKLAPMDEPRLWQLRGWAERFDVVDVDGTFAGFVVTFPSGSPYDSENYRWFSERYPAFAYLDRIVLHEDFRRRGLGTLVYDVVEADAQQHGRLALEVNLVPRNDASLAFHARRGYTEVGRLGDDEHLVSLMEKRL</sequence>
<dbReference type="CDD" id="cd04301">
    <property type="entry name" value="NAT_SF"/>
    <property type="match status" value="1"/>
</dbReference>
<dbReference type="RefSeq" id="WP_187580115.1">
    <property type="nucleotide sequence ID" value="NZ_CP060713.1"/>
</dbReference>
<dbReference type="KEGG" id="nmes:H9L09_08020"/>
<keyword evidence="5" id="KW-1185">Reference proteome</keyword>
<dbReference type="Proteomes" id="UP000515947">
    <property type="component" value="Chromosome"/>
</dbReference>
<protein>
    <submittedName>
        <fullName evidence="4">GNAT family N-acetyltransferase</fullName>
    </submittedName>
</protein>
<evidence type="ECO:0000256" key="1">
    <source>
        <dbReference type="ARBA" id="ARBA00022679"/>
    </source>
</evidence>
<dbReference type="Pfam" id="PF00583">
    <property type="entry name" value="Acetyltransf_1"/>
    <property type="match status" value="1"/>
</dbReference>
<dbReference type="InterPro" id="IPR016890">
    <property type="entry name" value="UCP028520"/>
</dbReference>
<feature type="domain" description="N-acetyltransferase" evidence="3">
    <location>
        <begin position="2"/>
        <end position="158"/>
    </location>
</feature>